<dbReference type="Proteomes" id="UP001172778">
    <property type="component" value="Unassembled WGS sequence"/>
</dbReference>
<accession>A0ABT7E5Z1</accession>
<proteinExistence type="predicted"/>
<organism evidence="1 2">
    <name type="scientific">Parachitinimonas caeni</name>
    <dbReference type="NCBI Taxonomy" id="3031301"/>
    <lineage>
        <taxon>Bacteria</taxon>
        <taxon>Pseudomonadati</taxon>
        <taxon>Pseudomonadota</taxon>
        <taxon>Betaproteobacteria</taxon>
        <taxon>Neisseriales</taxon>
        <taxon>Chitinibacteraceae</taxon>
        <taxon>Parachitinimonas</taxon>
    </lineage>
</organism>
<dbReference type="EMBL" id="JARRAF010000050">
    <property type="protein sequence ID" value="MDK2126773.1"/>
    <property type="molecule type" value="Genomic_DNA"/>
</dbReference>
<evidence type="ECO:0000313" key="1">
    <source>
        <dbReference type="EMBL" id="MDK2126773.1"/>
    </source>
</evidence>
<gene>
    <name evidence="1" type="ORF">PZA18_22255</name>
</gene>
<dbReference type="RefSeq" id="WP_284103094.1">
    <property type="nucleotide sequence ID" value="NZ_JARRAF010000050.1"/>
</dbReference>
<evidence type="ECO:0000313" key="2">
    <source>
        <dbReference type="Proteomes" id="UP001172778"/>
    </source>
</evidence>
<sequence length="185" mass="20961">MVDSIVPKCAISSINITFEVGDIRHPHTAYFHVCVAFAECCGIDKDPIALIDFPHFVDQSGKPGDLLPNWEDQLAMEVTEQIYNTVQGFSLEDLEDMVCAVSTWDGEDKASADALKFAQTYVVFTHDDYGFDIRTLALYPNAKVQYRYHWDSPDQWSDTTLLTKDIDWGNKAIESVRSWLQSQGK</sequence>
<reference evidence="1" key="1">
    <citation type="submission" date="2023-03" db="EMBL/GenBank/DDBJ databases">
        <title>Chitinimonas shenzhenensis gen. nov., sp. nov., a novel member of family Burkholderiaceae isolated from activated sludge collected in Shen Zhen, China.</title>
        <authorList>
            <person name="Wang X."/>
        </authorList>
    </citation>
    <scope>NUCLEOTIDE SEQUENCE</scope>
    <source>
        <strain evidence="1">DQS-5</strain>
    </source>
</reference>
<protein>
    <submittedName>
        <fullName evidence="1">Uncharacterized protein</fullName>
    </submittedName>
</protein>
<comment type="caution">
    <text evidence="1">The sequence shown here is derived from an EMBL/GenBank/DDBJ whole genome shotgun (WGS) entry which is preliminary data.</text>
</comment>
<name>A0ABT7E5Z1_9NEIS</name>
<keyword evidence="2" id="KW-1185">Reference proteome</keyword>